<evidence type="ECO:0000256" key="3">
    <source>
        <dbReference type="SAM" id="MobiDB-lite"/>
    </source>
</evidence>
<keyword evidence="2" id="KW-1015">Disulfide bond</keyword>
<dbReference type="RefSeq" id="WP_179812437.1">
    <property type="nucleotide sequence ID" value="NZ_JACBZD010000001.1"/>
</dbReference>
<feature type="domain" description="LamG-like jellyroll fold" evidence="4">
    <location>
        <begin position="357"/>
        <end position="508"/>
    </location>
</feature>
<feature type="domain" description="LamG-like jellyroll fold" evidence="4">
    <location>
        <begin position="125"/>
        <end position="278"/>
    </location>
</feature>
<sequence>MGEVSLRATVRGLAAAVLGGVLVLPMAPGAAASVSDPVGGAGAGSGIDLAAVPPRQDSVPPTPSRTFPLDGTAGSTQIDSFGATYSAALHGGAQLGGEGVLGTGLHLDGVDDYAQAPGPFLDTSGSFSVSLWARLPEEPVDGVVVALAQGGTEGQTNAGFQIQYDSELGGWVFRRTTAPGADGQQVRAVQPVCPPEDTTCQDARLGEWTHIVGVSNAVSRQNRLYVNGELVSKVPFLTPWDARGPLHIGADWSAGEATNHFPGDLDEIGVYDYALSGAAIGELHAHRPVLDGHPVKAHWPLDEPSFLTSLTGRGATVTAPLSGDAVLFTPGVIRGALRLDGSGDWASAGRPVVNTANSFSVSLWARIPEERQAGELTALSQGGANRSGFQLYHSAELGGWVFLRGDADTTEAGDTRAAQRACPAGTADCAQAGLGEWTHVVGVYDRAAAVMRLYVDGSVVDEVPATSPAWSSSGEFRLGDVLVGSNRSGDFQGDLDDIQLFDRALTGLEAETLFAHRPRVTTHLPLNVATGTPAFTPDITGRGNDAVLHGDATFGRGYVGRGNAIVLDGDGDYASTESAPIDTTKSFSVSMWVTAPERPQQRAAVLSMPGEHDSAFTVRYVPHDTVPLDAGRWQLELGDEDAPEPDPTPTVVQHTNYQRNYRWNHLAVVYDAVAGQIRLFVDGSLMQVVCEDDDPADCTEWASWRAGVSSFAAQGGLQLGRTLTDGVWGEYWTGSIDDVWTFQGILPDSAVRQLANSGRDENSNTP</sequence>
<dbReference type="PANTHER" id="PTHR46943">
    <property type="entry name" value="PENTRAXIN-RELATED PROTEIN PTX3"/>
    <property type="match status" value="1"/>
</dbReference>
<evidence type="ECO:0000256" key="2">
    <source>
        <dbReference type="ARBA" id="ARBA00023157"/>
    </source>
</evidence>
<feature type="region of interest" description="Disordered" evidence="3">
    <location>
        <begin position="45"/>
        <end position="64"/>
    </location>
</feature>
<evidence type="ECO:0000256" key="1">
    <source>
        <dbReference type="ARBA" id="ARBA00022729"/>
    </source>
</evidence>
<gene>
    <name evidence="5" type="ORF">FHU37_000319</name>
</gene>
<accession>A0A852ZLU5</accession>
<dbReference type="InterPro" id="IPR042837">
    <property type="entry name" value="PTX3"/>
</dbReference>
<dbReference type="SUPFAM" id="SSF49899">
    <property type="entry name" value="Concanavalin A-like lectins/glucanases"/>
    <property type="match status" value="3"/>
</dbReference>
<evidence type="ECO:0000259" key="4">
    <source>
        <dbReference type="SMART" id="SM00560"/>
    </source>
</evidence>
<evidence type="ECO:0000313" key="5">
    <source>
        <dbReference type="EMBL" id="NYI03376.1"/>
    </source>
</evidence>
<dbReference type="GO" id="GO:0006955">
    <property type="term" value="P:immune response"/>
    <property type="evidence" value="ECO:0007669"/>
    <property type="project" value="InterPro"/>
</dbReference>
<comment type="caution">
    <text evidence="5">The sequence shown here is derived from an EMBL/GenBank/DDBJ whole genome shotgun (WGS) entry which is preliminary data.</text>
</comment>
<dbReference type="SMART" id="SM00560">
    <property type="entry name" value="LamGL"/>
    <property type="match status" value="3"/>
</dbReference>
<keyword evidence="6" id="KW-1185">Reference proteome</keyword>
<evidence type="ECO:0000313" key="6">
    <source>
        <dbReference type="Proteomes" id="UP000567795"/>
    </source>
</evidence>
<name>A0A852ZLU5_9ACTN</name>
<dbReference type="Pfam" id="PF13385">
    <property type="entry name" value="Laminin_G_3"/>
    <property type="match status" value="3"/>
</dbReference>
<dbReference type="PANTHER" id="PTHR46943:SF1">
    <property type="entry name" value="PENTRAXIN-RELATED PROTEIN PTX3"/>
    <property type="match status" value="1"/>
</dbReference>
<dbReference type="InterPro" id="IPR013320">
    <property type="entry name" value="ConA-like_dom_sf"/>
</dbReference>
<dbReference type="EMBL" id="JACBZD010000001">
    <property type="protein sequence ID" value="NYI03376.1"/>
    <property type="molecule type" value="Genomic_DNA"/>
</dbReference>
<organism evidence="5 6">
    <name type="scientific">Allostreptomyces psammosilenae</name>
    <dbReference type="NCBI Taxonomy" id="1892865"/>
    <lineage>
        <taxon>Bacteria</taxon>
        <taxon>Bacillati</taxon>
        <taxon>Actinomycetota</taxon>
        <taxon>Actinomycetes</taxon>
        <taxon>Kitasatosporales</taxon>
        <taxon>Streptomycetaceae</taxon>
        <taxon>Allostreptomyces</taxon>
    </lineage>
</organism>
<reference evidence="5 6" key="1">
    <citation type="submission" date="2020-07" db="EMBL/GenBank/DDBJ databases">
        <title>Sequencing the genomes of 1000 actinobacteria strains.</title>
        <authorList>
            <person name="Klenk H.-P."/>
        </authorList>
    </citation>
    <scope>NUCLEOTIDE SEQUENCE [LARGE SCALE GENOMIC DNA]</scope>
    <source>
        <strain evidence="5 6">DSM 42178</strain>
    </source>
</reference>
<dbReference type="AlphaFoldDB" id="A0A852ZLU5"/>
<dbReference type="InterPro" id="IPR006558">
    <property type="entry name" value="LamG-like"/>
</dbReference>
<dbReference type="Proteomes" id="UP000567795">
    <property type="component" value="Unassembled WGS sequence"/>
</dbReference>
<feature type="domain" description="LamG-like jellyroll fold" evidence="4">
    <location>
        <begin position="585"/>
        <end position="749"/>
    </location>
</feature>
<dbReference type="Gene3D" id="2.60.120.200">
    <property type="match status" value="3"/>
</dbReference>
<keyword evidence="1" id="KW-0732">Signal</keyword>
<proteinExistence type="predicted"/>
<protein>
    <recommendedName>
        <fullName evidence="4">LamG-like jellyroll fold domain-containing protein</fullName>
    </recommendedName>
</protein>